<keyword evidence="7 10" id="KW-0472">Membrane</keyword>
<evidence type="ECO:0000259" key="11">
    <source>
        <dbReference type="Pfam" id="PF01478"/>
    </source>
</evidence>
<evidence type="ECO:0000256" key="10">
    <source>
        <dbReference type="SAM" id="Phobius"/>
    </source>
</evidence>
<organism evidence="13 14">
    <name type="scientific">Cryptosporangium japonicum</name>
    <dbReference type="NCBI Taxonomy" id="80872"/>
    <lineage>
        <taxon>Bacteria</taxon>
        <taxon>Bacillati</taxon>
        <taxon>Actinomycetota</taxon>
        <taxon>Actinomycetes</taxon>
        <taxon>Cryptosporangiales</taxon>
        <taxon>Cryptosporangiaceae</taxon>
        <taxon>Cryptosporangium</taxon>
    </lineage>
</organism>
<keyword evidence="4" id="KW-0997">Cell inner membrane</keyword>
<feature type="transmembrane region" description="Helical" evidence="10">
    <location>
        <begin position="6"/>
        <end position="29"/>
    </location>
</feature>
<dbReference type="PANTHER" id="PTHR30487">
    <property type="entry name" value="TYPE 4 PREPILIN-LIKE PROTEINS LEADER PEPTIDE-PROCESSING ENZYME"/>
    <property type="match status" value="1"/>
</dbReference>
<reference evidence="14" key="1">
    <citation type="journal article" date="2019" name="Int. J. Syst. Evol. Microbiol.">
        <title>The Global Catalogue of Microorganisms (GCM) 10K type strain sequencing project: providing services to taxonomists for standard genome sequencing and annotation.</title>
        <authorList>
            <consortium name="The Broad Institute Genomics Platform"/>
            <consortium name="The Broad Institute Genome Sequencing Center for Infectious Disease"/>
            <person name="Wu L."/>
            <person name="Ma J."/>
        </authorList>
    </citation>
    <scope>NUCLEOTIDE SEQUENCE [LARGE SCALE GENOMIC DNA]</scope>
    <source>
        <strain evidence="14">JCM 10425</strain>
    </source>
</reference>
<evidence type="ECO:0000256" key="6">
    <source>
        <dbReference type="ARBA" id="ARBA00022989"/>
    </source>
</evidence>
<dbReference type="Proteomes" id="UP001500967">
    <property type="component" value="Unassembled WGS sequence"/>
</dbReference>
<dbReference type="PRINTS" id="PR00864">
    <property type="entry name" value="PREPILNPTASE"/>
</dbReference>
<keyword evidence="5 9" id="KW-0812">Transmembrane</keyword>
<gene>
    <name evidence="13" type="ORF">GCM10009539_74430</name>
</gene>
<feature type="domain" description="Prepilin peptidase A24 N-terminal" evidence="12">
    <location>
        <begin position="15"/>
        <end position="98"/>
    </location>
</feature>
<dbReference type="Pfam" id="PF06750">
    <property type="entry name" value="A24_N_bact"/>
    <property type="match status" value="1"/>
</dbReference>
<protein>
    <recommendedName>
        <fullName evidence="9">Prepilin leader peptidase/N-methyltransferase</fullName>
        <ecNumber evidence="9">2.1.1.-</ecNumber>
        <ecNumber evidence="9">3.4.23.43</ecNumber>
    </recommendedName>
</protein>
<feature type="transmembrane region" description="Helical" evidence="10">
    <location>
        <begin position="236"/>
        <end position="258"/>
    </location>
</feature>
<keyword evidence="9" id="KW-0489">Methyltransferase</keyword>
<dbReference type="EC" id="3.4.23.43" evidence="9"/>
<keyword evidence="9" id="KW-0645">Protease</keyword>
<comment type="catalytic activity">
    <reaction evidence="9">
        <text>Typically cleaves a -Gly-|-Phe- bond to release an N-terminal, basic peptide of 5-8 residues from type IV prepilin, and then N-methylates the new N-terminal amino group, the methyl donor being S-adenosyl-L-methionine.</text>
        <dbReference type="EC" id="3.4.23.43"/>
    </reaction>
</comment>
<dbReference type="Gene3D" id="1.20.120.1220">
    <property type="match status" value="1"/>
</dbReference>
<evidence type="ECO:0000313" key="13">
    <source>
        <dbReference type="EMBL" id="GAA0275762.1"/>
    </source>
</evidence>
<feature type="transmembrane region" description="Helical" evidence="10">
    <location>
        <begin position="131"/>
        <end position="153"/>
    </location>
</feature>
<evidence type="ECO:0000313" key="14">
    <source>
        <dbReference type="Proteomes" id="UP001500967"/>
    </source>
</evidence>
<evidence type="ECO:0000256" key="7">
    <source>
        <dbReference type="ARBA" id="ARBA00023136"/>
    </source>
</evidence>
<accession>A0ABP3ERV1</accession>
<evidence type="ECO:0000256" key="1">
    <source>
        <dbReference type="ARBA" id="ARBA00004429"/>
    </source>
</evidence>
<comment type="similarity">
    <text evidence="2 8">Belongs to the peptidase A24 family.</text>
</comment>
<evidence type="ECO:0000256" key="3">
    <source>
        <dbReference type="ARBA" id="ARBA00022475"/>
    </source>
</evidence>
<keyword evidence="9" id="KW-0808">Transferase</keyword>
<feature type="transmembrane region" description="Helical" evidence="10">
    <location>
        <begin position="106"/>
        <end position="124"/>
    </location>
</feature>
<name>A0ABP3ERV1_9ACTN</name>
<comment type="function">
    <text evidence="9">Plays an essential role in type IV pili and type II pseudopili formation by proteolytically removing the leader sequence from substrate proteins and subsequently monomethylating the alpha-amino group of the newly exposed N-terminal phenylalanine.</text>
</comment>
<evidence type="ECO:0000256" key="9">
    <source>
        <dbReference type="RuleBase" id="RU003794"/>
    </source>
</evidence>
<dbReference type="InterPro" id="IPR010627">
    <property type="entry name" value="Prepilin_pept_A24_N"/>
</dbReference>
<dbReference type="InterPro" id="IPR000045">
    <property type="entry name" value="Prepilin_IV_endopep_pep"/>
</dbReference>
<dbReference type="Pfam" id="PF01478">
    <property type="entry name" value="Peptidase_A24"/>
    <property type="match status" value="1"/>
</dbReference>
<evidence type="ECO:0000256" key="5">
    <source>
        <dbReference type="ARBA" id="ARBA00022692"/>
    </source>
</evidence>
<dbReference type="PANTHER" id="PTHR30487:SF0">
    <property type="entry name" value="PREPILIN LEADER PEPTIDASE_N-METHYLTRANSFERASE-RELATED"/>
    <property type="match status" value="1"/>
</dbReference>
<comment type="subcellular location">
    <subcellularLocation>
        <location evidence="1">Cell inner membrane</location>
        <topology evidence="1">Multi-pass membrane protein</topology>
    </subcellularLocation>
    <subcellularLocation>
        <location evidence="9">Cell membrane</location>
        <topology evidence="9">Multi-pass membrane protein</topology>
    </subcellularLocation>
</comment>
<feature type="domain" description="Prepilin type IV endopeptidase peptidase" evidence="11">
    <location>
        <begin position="109"/>
        <end position="220"/>
    </location>
</feature>
<evidence type="ECO:0000256" key="4">
    <source>
        <dbReference type="ARBA" id="ARBA00022519"/>
    </source>
</evidence>
<dbReference type="InterPro" id="IPR050882">
    <property type="entry name" value="Prepilin_peptidase/N-MTase"/>
</dbReference>
<keyword evidence="6 10" id="KW-1133">Transmembrane helix</keyword>
<proteinExistence type="inferred from homology"/>
<dbReference type="EC" id="2.1.1.-" evidence="9"/>
<evidence type="ECO:0000259" key="12">
    <source>
        <dbReference type="Pfam" id="PF06750"/>
    </source>
</evidence>
<dbReference type="InterPro" id="IPR014032">
    <property type="entry name" value="Peptidase_A24A_bac"/>
</dbReference>
<evidence type="ECO:0000256" key="2">
    <source>
        <dbReference type="ARBA" id="ARBA00005801"/>
    </source>
</evidence>
<keyword evidence="9" id="KW-0378">Hydrolase</keyword>
<feature type="transmembrane region" description="Helical" evidence="10">
    <location>
        <begin position="159"/>
        <end position="177"/>
    </location>
</feature>
<evidence type="ECO:0000256" key="8">
    <source>
        <dbReference type="RuleBase" id="RU003793"/>
    </source>
</evidence>
<keyword evidence="14" id="KW-1185">Reference proteome</keyword>
<comment type="caution">
    <text evidence="13">The sequence shown here is derived from an EMBL/GenBank/DDBJ whole genome shotgun (WGS) entry which is preliminary data.</text>
</comment>
<keyword evidence="9" id="KW-0511">Multifunctional enzyme</keyword>
<dbReference type="EMBL" id="BAAAGX010000033">
    <property type="protein sequence ID" value="GAA0275762.1"/>
    <property type="molecule type" value="Genomic_DNA"/>
</dbReference>
<keyword evidence="3" id="KW-1003">Cell membrane</keyword>
<feature type="transmembrane region" description="Helical" evidence="10">
    <location>
        <begin position="207"/>
        <end position="224"/>
    </location>
</feature>
<sequence>MFVPDDTVITALAGVLGLVVGSFLNVVVYRVPRAQSLVRPASHCPACASPVRPWHNVPVLGWLVLRGRCADCRAPISVRYPLVELGTGVLFAAVTARFGLSPELPAYLYLAAIAVALALIDLDVMRLPDRIVLPSYLVTGVLLLLAAVAAGSWRDAGRALLAMGALYAGYWLLAFVYPDGMGFGDVKLAGLLGLYLGWLGWNSVWVGTFAGFLVGGVVGVVLLATRRATGRTAIPFGPAMLVGGFLAVFAATPITVWYSSLLLPSG</sequence>